<accession>A0A0E9XIC0</accession>
<keyword evidence="1" id="KW-0472">Membrane</keyword>
<dbReference type="EMBL" id="GBXM01006381">
    <property type="protein sequence ID" value="JAI02197.1"/>
    <property type="molecule type" value="Transcribed_RNA"/>
</dbReference>
<reference evidence="2" key="2">
    <citation type="journal article" date="2015" name="Fish Shellfish Immunol.">
        <title>Early steps in the European eel (Anguilla anguilla)-Vibrio vulnificus interaction in the gills: Role of the RtxA13 toxin.</title>
        <authorList>
            <person name="Callol A."/>
            <person name="Pajuelo D."/>
            <person name="Ebbesson L."/>
            <person name="Teles M."/>
            <person name="MacKenzie S."/>
            <person name="Amaro C."/>
        </authorList>
    </citation>
    <scope>NUCLEOTIDE SEQUENCE</scope>
</reference>
<organism evidence="2">
    <name type="scientific">Anguilla anguilla</name>
    <name type="common">European freshwater eel</name>
    <name type="synonym">Muraena anguilla</name>
    <dbReference type="NCBI Taxonomy" id="7936"/>
    <lineage>
        <taxon>Eukaryota</taxon>
        <taxon>Metazoa</taxon>
        <taxon>Chordata</taxon>
        <taxon>Craniata</taxon>
        <taxon>Vertebrata</taxon>
        <taxon>Euteleostomi</taxon>
        <taxon>Actinopterygii</taxon>
        <taxon>Neopterygii</taxon>
        <taxon>Teleostei</taxon>
        <taxon>Anguilliformes</taxon>
        <taxon>Anguillidae</taxon>
        <taxon>Anguilla</taxon>
    </lineage>
</organism>
<protein>
    <submittedName>
        <fullName evidence="2">Uncharacterized protein</fullName>
    </submittedName>
</protein>
<evidence type="ECO:0000313" key="2">
    <source>
        <dbReference type="EMBL" id="JAI02197.1"/>
    </source>
</evidence>
<keyword evidence="1" id="KW-1133">Transmembrane helix</keyword>
<reference evidence="2" key="1">
    <citation type="submission" date="2014-11" db="EMBL/GenBank/DDBJ databases">
        <authorList>
            <person name="Amaro Gonzalez C."/>
        </authorList>
    </citation>
    <scope>NUCLEOTIDE SEQUENCE</scope>
</reference>
<dbReference type="AlphaFoldDB" id="A0A0E9XIC0"/>
<proteinExistence type="predicted"/>
<keyword evidence="1" id="KW-0812">Transmembrane</keyword>
<name>A0A0E9XIC0_ANGAN</name>
<feature type="transmembrane region" description="Helical" evidence="1">
    <location>
        <begin position="26"/>
        <end position="48"/>
    </location>
</feature>
<sequence>MLFQYKVPRGEQVCVSVLVLHHPYGWFVGFLHSLIIELSLIGLIIPFLSTPSDLLCMWVIHTGGA</sequence>
<evidence type="ECO:0000256" key="1">
    <source>
        <dbReference type="SAM" id="Phobius"/>
    </source>
</evidence>